<accession>A0A8J5RA71</accession>
<name>A0A8J5RA71_ZIZPA</name>
<dbReference type="AlphaFoldDB" id="A0A8J5RA71"/>
<reference evidence="2" key="2">
    <citation type="submission" date="2021-02" db="EMBL/GenBank/DDBJ databases">
        <authorList>
            <person name="Kimball J.A."/>
            <person name="Haas M.W."/>
            <person name="Macchietto M."/>
            <person name="Kono T."/>
            <person name="Duquette J."/>
            <person name="Shao M."/>
        </authorList>
    </citation>
    <scope>NUCLEOTIDE SEQUENCE</scope>
    <source>
        <tissue evidence="2">Fresh leaf tissue</tissue>
    </source>
</reference>
<dbReference type="EMBL" id="JAAALK010000288">
    <property type="protein sequence ID" value="KAG8054980.1"/>
    <property type="molecule type" value="Genomic_DNA"/>
</dbReference>
<protein>
    <submittedName>
        <fullName evidence="2">Uncharacterized protein</fullName>
    </submittedName>
</protein>
<reference evidence="2" key="1">
    <citation type="journal article" date="2021" name="bioRxiv">
        <title>Whole Genome Assembly and Annotation of Northern Wild Rice, Zizania palustris L., Supports a Whole Genome Duplication in the Zizania Genus.</title>
        <authorList>
            <person name="Haas M."/>
            <person name="Kono T."/>
            <person name="Macchietto M."/>
            <person name="Millas R."/>
            <person name="McGilp L."/>
            <person name="Shao M."/>
            <person name="Duquette J."/>
            <person name="Hirsch C.N."/>
            <person name="Kimball J."/>
        </authorList>
    </citation>
    <scope>NUCLEOTIDE SEQUENCE</scope>
    <source>
        <tissue evidence="2">Fresh leaf tissue</tissue>
    </source>
</reference>
<feature type="region of interest" description="Disordered" evidence="1">
    <location>
        <begin position="1"/>
        <end position="27"/>
    </location>
</feature>
<evidence type="ECO:0000256" key="1">
    <source>
        <dbReference type="SAM" id="MobiDB-lite"/>
    </source>
</evidence>
<organism evidence="2 3">
    <name type="scientific">Zizania palustris</name>
    <name type="common">Northern wild rice</name>
    <dbReference type="NCBI Taxonomy" id="103762"/>
    <lineage>
        <taxon>Eukaryota</taxon>
        <taxon>Viridiplantae</taxon>
        <taxon>Streptophyta</taxon>
        <taxon>Embryophyta</taxon>
        <taxon>Tracheophyta</taxon>
        <taxon>Spermatophyta</taxon>
        <taxon>Magnoliopsida</taxon>
        <taxon>Liliopsida</taxon>
        <taxon>Poales</taxon>
        <taxon>Poaceae</taxon>
        <taxon>BOP clade</taxon>
        <taxon>Oryzoideae</taxon>
        <taxon>Oryzeae</taxon>
        <taxon>Zizaniinae</taxon>
        <taxon>Zizania</taxon>
    </lineage>
</organism>
<evidence type="ECO:0000313" key="2">
    <source>
        <dbReference type="EMBL" id="KAG8054980.1"/>
    </source>
</evidence>
<keyword evidence="3" id="KW-1185">Reference proteome</keyword>
<comment type="caution">
    <text evidence="2">The sequence shown here is derived from an EMBL/GenBank/DDBJ whole genome shotgun (WGS) entry which is preliminary data.</text>
</comment>
<sequence length="86" mass="9162">MLADLNVDPLESDGKDQMPTPNPNPNLNAAAAIRVVAIDFSPRSSNEETGSAKIVIATKETDTVECEDADQHCQGASVPREEKLAI</sequence>
<dbReference type="Proteomes" id="UP000729402">
    <property type="component" value="Unassembled WGS sequence"/>
</dbReference>
<proteinExistence type="predicted"/>
<evidence type="ECO:0000313" key="3">
    <source>
        <dbReference type="Proteomes" id="UP000729402"/>
    </source>
</evidence>
<gene>
    <name evidence="2" type="ORF">GUJ93_ZPchr0001g32918</name>
</gene>